<comment type="similarity">
    <text evidence="2">Belongs to the TspO/BZRP family.</text>
</comment>
<dbReference type="GO" id="GO:0033013">
    <property type="term" value="P:tetrapyrrole metabolic process"/>
    <property type="evidence" value="ECO:0007669"/>
    <property type="project" value="UniProtKB-ARBA"/>
</dbReference>
<gene>
    <name evidence="7" type="ORF">roselon_01118</name>
</gene>
<dbReference type="AlphaFoldDB" id="W8SLV8"/>
<dbReference type="GO" id="GO:0016020">
    <property type="term" value="C:membrane"/>
    <property type="evidence" value="ECO:0007669"/>
    <property type="project" value="UniProtKB-SubCell"/>
</dbReference>
<evidence type="ECO:0000256" key="3">
    <source>
        <dbReference type="ARBA" id="ARBA00022692"/>
    </source>
</evidence>
<accession>W8SLV8</accession>
<sequence length="134" mass="14863">MFPPGRWYRDLSKPDWTPPNWLFPIAWTFLYLASAYAATRVAVLEGNAHAMGFWAMQIALNTLWTPVFFGLRRLKAGAVVIAMLWAAVVGTMVSFFMLDPIAGLLLAPYAVWVSYAAALNLSIVFRNPNVVPAA</sequence>
<keyword evidence="3 6" id="KW-0812">Transmembrane</keyword>
<dbReference type="PIRSF" id="PIRSF005859">
    <property type="entry name" value="PBR"/>
    <property type="match status" value="1"/>
</dbReference>
<comment type="subcellular location">
    <subcellularLocation>
        <location evidence="1">Membrane</location>
        <topology evidence="1">Multi-pass membrane protein</topology>
    </subcellularLocation>
</comment>
<dbReference type="EMBL" id="CP004372">
    <property type="protein sequence ID" value="AHM03515.1"/>
    <property type="molecule type" value="Genomic_DNA"/>
</dbReference>
<feature type="transmembrane region" description="Helical" evidence="6">
    <location>
        <begin position="21"/>
        <end position="39"/>
    </location>
</feature>
<feature type="transmembrane region" description="Helical" evidence="6">
    <location>
        <begin position="104"/>
        <end position="125"/>
    </location>
</feature>
<dbReference type="FunFam" id="1.20.1260.100:FF:000001">
    <property type="entry name" value="translocator protein 2"/>
    <property type="match status" value="1"/>
</dbReference>
<dbReference type="PANTHER" id="PTHR10057">
    <property type="entry name" value="PERIPHERAL-TYPE BENZODIAZEPINE RECEPTOR"/>
    <property type="match status" value="1"/>
</dbReference>
<evidence type="ECO:0000256" key="6">
    <source>
        <dbReference type="SAM" id="Phobius"/>
    </source>
</evidence>
<dbReference type="Pfam" id="PF03073">
    <property type="entry name" value="TspO_MBR"/>
    <property type="match status" value="1"/>
</dbReference>
<dbReference type="eggNOG" id="COG3476">
    <property type="taxonomic scope" value="Bacteria"/>
</dbReference>
<dbReference type="HOGENOM" id="CLU_091805_2_0_5"/>
<keyword evidence="4 6" id="KW-1133">Transmembrane helix</keyword>
<proteinExistence type="inferred from homology"/>
<dbReference type="NCBIfam" id="NF047825">
    <property type="entry name" value="T-richsensTspOAlph"/>
    <property type="match status" value="1"/>
</dbReference>
<dbReference type="PATRIC" id="fig|1294273.3.peg.1096"/>
<evidence type="ECO:0000256" key="1">
    <source>
        <dbReference type="ARBA" id="ARBA00004141"/>
    </source>
</evidence>
<dbReference type="KEGG" id="red:roselon_01118"/>
<dbReference type="InterPro" id="IPR038330">
    <property type="entry name" value="TspO/MBR-related_sf"/>
</dbReference>
<evidence type="ECO:0000313" key="8">
    <source>
        <dbReference type="Proteomes" id="UP000019593"/>
    </source>
</evidence>
<dbReference type="STRING" id="1294273.roselon_01118"/>
<organism evidence="7 8">
    <name type="scientific">Roseicyclus elongatus DSM 19469</name>
    <dbReference type="NCBI Taxonomy" id="1294273"/>
    <lineage>
        <taxon>Bacteria</taxon>
        <taxon>Pseudomonadati</taxon>
        <taxon>Pseudomonadota</taxon>
        <taxon>Alphaproteobacteria</taxon>
        <taxon>Rhodobacterales</taxon>
        <taxon>Roseobacteraceae</taxon>
        <taxon>Roseicyclus</taxon>
    </lineage>
</organism>
<dbReference type="PANTHER" id="PTHR10057:SF0">
    <property type="entry name" value="TRANSLOCATOR PROTEIN"/>
    <property type="match status" value="1"/>
</dbReference>
<evidence type="ECO:0000313" key="7">
    <source>
        <dbReference type="EMBL" id="AHM03515.1"/>
    </source>
</evidence>
<reference evidence="7 8" key="1">
    <citation type="submission" date="2013-03" db="EMBL/GenBank/DDBJ databases">
        <authorList>
            <person name="Fiebig A."/>
            <person name="Goeker M."/>
            <person name="Klenk H.-P.P."/>
        </authorList>
    </citation>
    <scope>NUCLEOTIDE SEQUENCE [LARGE SCALE GENOMIC DNA]</scope>
    <source>
        <strain evidence="8">DSM 19469</strain>
    </source>
</reference>
<dbReference type="Proteomes" id="UP000019593">
    <property type="component" value="Chromosome"/>
</dbReference>
<evidence type="ECO:0000256" key="5">
    <source>
        <dbReference type="ARBA" id="ARBA00023136"/>
    </source>
</evidence>
<feature type="transmembrane region" description="Helical" evidence="6">
    <location>
        <begin position="78"/>
        <end position="98"/>
    </location>
</feature>
<evidence type="ECO:0000256" key="4">
    <source>
        <dbReference type="ARBA" id="ARBA00022989"/>
    </source>
</evidence>
<name>W8SLV8_9RHOB</name>
<dbReference type="InterPro" id="IPR004307">
    <property type="entry name" value="TspO_MBR"/>
</dbReference>
<feature type="transmembrane region" description="Helical" evidence="6">
    <location>
        <begin position="51"/>
        <end position="71"/>
    </location>
</feature>
<dbReference type="CDD" id="cd15904">
    <property type="entry name" value="TSPO_MBR"/>
    <property type="match status" value="1"/>
</dbReference>
<dbReference type="Gene3D" id="1.20.1260.100">
    <property type="entry name" value="TspO/MBR protein"/>
    <property type="match status" value="1"/>
</dbReference>
<keyword evidence="5 6" id="KW-0472">Membrane</keyword>
<keyword evidence="8" id="KW-1185">Reference proteome</keyword>
<protein>
    <submittedName>
        <fullName evidence="7">Regulatory protein TspO</fullName>
    </submittedName>
</protein>
<evidence type="ECO:0000256" key="2">
    <source>
        <dbReference type="ARBA" id="ARBA00007524"/>
    </source>
</evidence>